<dbReference type="RefSeq" id="WP_248590999.1">
    <property type="nucleotide sequence ID" value="NZ_BAABEB010000019.1"/>
</dbReference>
<feature type="compositionally biased region" description="Polar residues" evidence="1">
    <location>
        <begin position="1"/>
        <end position="11"/>
    </location>
</feature>
<evidence type="ECO:0000256" key="1">
    <source>
        <dbReference type="SAM" id="MobiDB-lite"/>
    </source>
</evidence>
<organism evidence="2 3">
    <name type="scientific">Thermobifida alba</name>
    <name type="common">Thermomonospora alba</name>
    <dbReference type="NCBI Taxonomy" id="53522"/>
    <lineage>
        <taxon>Bacteria</taxon>
        <taxon>Bacillati</taxon>
        <taxon>Actinomycetota</taxon>
        <taxon>Actinomycetes</taxon>
        <taxon>Streptosporangiales</taxon>
        <taxon>Nocardiopsidaceae</taxon>
        <taxon>Thermobifida</taxon>
    </lineage>
</organism>
<protein>
    <submittedName>
        <fullName evidence="2">Uncharacterized protein</fullName>
    </submittedName>
</protein>
<accession>A0ABY4L6H0</accession>
<dbReference type="EMBL" id="CP051627">
    <property type="protein sequence ID" value="UPT22506.1"/>
    <property type="molecule type" value="Genomic_DNA"/>
</dbReference>
<gene>
    <name evidence="2" type="ORF">FOF52_17355</name>
</gene>
<reference evidence="2 3" key="1">
    <citation type="submission" date="2020-04" db="EMBL/GenBank/DDBJ databases">
        <title>Thermobifida alba genome sequencing and assembly.</title>
        <authorList>
            <person name="Luzics S."/>
            <person name="Horvath B."/>
            <person name="Nagy I."/>
            <person name="Toth A."/>
            <person name="Nagy I."/>
            <person name="Kukolya J."/>
        </authorList>
    </citation>
    <scope>NUCLEOTIDE SEQUENCE [LARGE SCALE GENOMIC DNA]</scope>
    <source>
        <strain evidence="2 3">DSM 43795</strain>
    </source>
</reference>
<dbReference type="Proteomes" id="UP000832041">
    <property type="component" value="Chromosome"/>
</dbReference>
<name>A0ABY4L6H0_THEAE</name>
<sequence length="121" mass="13273">MTTYGSPSSHEQLPPEAPAGKACTAREAGLVEDVRSGHCAPWSIHRDRPVRAAPEPGRRARSVTVVRSAVPERVSSGQPRTVLRHGQAHHSSDRAAVRHVSGEQYFPTGLFDRHVPSEWRP</sequence>
<evidence type="ECO:0000313" key="2">
    <source>
        <dbReference type="EMBL" id="UPT22506.1"/>
    </source>
</evidence>
<feature type="region of interest" description="Disordered" evidence="1">
    <location>
        <begin position="1"/>
        <end position="23"/>
    </location>
</feature>
<keyword evidence="3" id="KW-1185">Reference proteome</keyword>
<proteinExistence type="predicted"/>
<evidence type="ECO:0000313" key="3">
    <source>
        <dbReference type="Proteomes" id="UP000832041"/>
    </source>
</evidence>
<feature type="region of interest" description="Disordered" evidence="1">
    <location>
        <begin position="71"/>
        <end position="95"/>
    </location>
</feature>